<evidence type="ECO:0000256" key="1">
    <source>
        <dbReference type="ARBA" id="ARBA00005836"/>
    </source>
</evidence>
<feature type="domain" description="Metalloprotease TldD/E C-terminal" evidence="3">
    <location>
        <begin position="229"/>
        <end position="445"/>
    </location>
</feature>
<dbReference type="PANTHER" id="PTHR43421:SF1">
    <property type="entry name" value="METALLOPROTEASE PMBA"/>
    <property type="match status" value="1"/>
</dbReference>
<dbReference type="STRING" id="63737.Npun_R1619"/>
<keyword evidence="5" id="KW-1185">Reference proteome</keyword>
<dbReference type="HOGENOM" id="CLU_026425_4_2_3"/>
<evidence type="ECO:0000259" key="3">
    <source>
        <dbReference type="Pfam" id="PF19289"/>
    </source>
</evidence>
<accession>B2J0T6</accession>
<sequence>MRFKIHNSLRVMGSENLSQDTLAEQLLELAIKSGAEAAEVYQSRSLSRPVFFEANRLKQLETNQSEGTALRLWRNGRPGLTVAYGSVLAEVMVEKALALSHLNEPETVELGSNFQPSYPDLGESVPIEILVDWGKEAIALIRDVYPDVVCNGDWECDIETTRIVNTKGLDCYYTDTTLNCYVSAEWVRGDDFLSVADGQTKRGELHPERLANQILQRLIWARENVSPPTGRVPILFTSKAADMLWGTVQAALNGKQVLEISSPWAERLGNPVVAPSLTLYQDPEAGPYSCPFDDEGTPTQSLVFIQNGILQHFYGDRTTGRQLGTDTTGNGFRPGLGSYPTPGLFNFLIQPGSTSLPDLIQQLDDGLIVDQMLGDGGSISGDFSINVDLGYRVQNGQVIGRVKDTMVAGNVYTALKQVVALGNDGDWNGSCYTPSLIVEGLSTTGRSN</sequence>
<dbReference type="GO" id="GO:0008237">
    <property type="term" value="F:metallopeptidase activity"/>
    <property type="evidence" value="ECO:0007669"/>
    <property type="project" value="InterPro"/>
</dbReference>
<organism evidence="4 5">
    <name type="scientific">Nostoc punctiforme (strain ATCC 29133 / PCC 73102)</name>
    <dbReference type="NCBI Taxonomy" id="63737"/>
    <lineage>
        <taxon>Bacteria</taxon>
        <taxon>Bacillati</taxon>
        <taxon>Cyanobacteriota</taxon>
        <taxon>Cyanophyceae</taxon>
        <taxon>Nostocales</taxon>
        <taxon>Nostocaceae</taxon>
        <taxon>Nostoc</taxon>
    </lineage>
</organism>
<dbReference type="InterPro" id="IPR002510">
    <property type="entry name" value="Metalloprtase-TldD/E_N"/>
</dbReference>
<dbReference type="SUPFAM" id="SSF111283">
    <property type="entry name" value="Putative modulator of DNA gyrase, PmbA/TldD"/>
    <property type="match status" value="1"/>
</dbReference>
<dbReference type="InterPro" id="IPR047657">
    <property type="entry name" value="PmbA"/>
</dbReference>
<reference evidence="4 5" key="2">
    <citation type="journal article" date="2013" name="Plant Physiol.">
        <title>A Nostoc punctiforme Sugar Transporter Necessary to Establish a Cyanobacterium-Plant Symbiosis.</title>
        <authorList>
            <person name="Ekman M."/>
            <person name="Picossi S."/>
            <person name="Campbell E.L."/>
            <person name="Meeks J.C."/>
            <person name="Flores E."/>
        </authorList>
    </citation>
    <scope>NUCLEOTIDE SEQUENCE [LARGE SCALE GENOMIC DNA]</scope>
    <source>
        <strain evidence="5">ATCC 29133 / PCC 73102</strain>
    </source>
</reference>
<dbReference type="InterPro" id="IPR036059">
    <property type="entry name" value="TldD/PmbA_sf"/>
</dbReference>
<evidence type="ECO:0000313" key="4">
    <source>
        <dbReference type="EMBL" id="ACC80303.1"/>
    </source>
</evidence>
<name>B2J0T6_NOSP7</name>
<protein>
    <submittedName>
        <fullName evidence="4">Peptidase U62, modulator of DNA gyrase</fullName>
    </submittedName>
</protein>
<reference evidence="5" key="1">
    <citation type="submission" date="2008-04" db="EMBL/GenBank/DDBJ databases">
        <title>Complete sequence of chromosome of Nostoc punctiforme ATCC 29133.</title>
        <authorList>
            <consortium name="US DOE Joint Genome Institute"/>
            <person name="Copeland A."/>
            <person name="Lucas S."/>
            <person name="Lapidus A."/>
            <person name="Glavina del Rio T."/>
            <person name="Dalin E."/>
            <person name="Tice H."/>
            <person name="Pitluck S."/>
            <person name="Chain P."/>
            <person name="Malfatti S."/>
            <person name="Shin M."/>
            <person name="Vergez L."/>
            <person name="Schmutz J."/>
            <person name="Larimer F."/>
            <person name="Land M."/>
            <person name="Hauser L."/>
            <person name="Kyrpides N."/>
            <person name="Kim E."/>
            <person name="Meeks J.C."/>
            <person name="Elhai J."/>
            <person name="Campbell E.L."/>
            <person name="Thiel T."/>
            <person name="Longmire J."/>
            <person name="Potts M."/>
            <person name="Atlas R."/>
        </authorList>
    </citation>
    <scope>NUCLEOTIDE SEQUENCE [LARGE SCALE GENOMIC DNA]</scope>
    <source>
        <strain evidence="5">ATCC 29133 / PCC 73102</strain>
    </source>
</reference>
<dbReference type="InterPro" id="IPR035068">
    <property type="entry name" value="TldD/PmbA_N"/>
</dbReference>
<dbReference type="Proteomes" id="UP000001191">
    <property type="component" value="Chromosome"/>
</dbReference>
<dbReference type="PhylomeDB" id="B2J0T6"/>
<dbReference type="EMBL" id="CP001037">
    <property type="protein sequence ID" value="ACC80303.1"/>
    <property type="molecule type" value="Genomic_DNA"/>
</dbReference>
<dbReference type="PANTHER" id="PTHR43421">
    <property type="entry name" value="METALLOPROTEASE PMBA"/>
    <property type="match status" value="1"/>
</dbReference>
<comment type="similarity">
    <text evidence="1">Belongs to the peptidase U62 family.</text>
</comment>
<gene>
    <name evidence="4" type="ordered locus">Npun_R1619</name>
</gene>
<dbReference type="Gene3D" id="3.30.2290.10">
    <property type="entry name" value="PmbA/TldD superfamily"/>
    <property type="match status" value="1"/>
</dbReference>
<dbReference type="KEGG" id="npu:Npun_R1619"/>
<dbReference type="AlphaFoldDB" id="B2J0T6"/>
<proteinExistence type="inferred from homology"/>
<evidence type="ECO:0000313" key="5">
    <source>
        <dbReference type="Proteomes" id="UP000001191"/>
    </source>
</evidence>
<dbReference type="InterPro" id="IPR045569">
    <property type="entry name" value="Metalloprtase-TldD/E_C"/>
</dbReference>
<evidence type="ECO:0000259" key="2">
    <source>
        <dbReference type="Pfam" id="PF01523"/>
    </source>
</evidence>
<dbReference type="eggNOG" id="COG0312">
    <property type="taxonomic scope" value="Bacteria"/>
</dbReference>
<dbReference type="GO" id="GO:0006508">
    <property type="term" value="P:proteolysis"/>
    <property type="evidence" value="ECO:0007669"/>
    <property type="project" value="InterPro"/>
</dbReference>
<dbReference type="Pfam" id="PF01523">
    <property type="entry name" value="PmbA_TldD_1st"/>
    <property type="match status" value="1"/>
</dbReference>
<dbReference type="EnsemblBacteria" id="ACC80303">
    <property type="protein sequence ID" value="ACC80303"/>
    <property type="gene ID" value="Npun_R1619"/>
</dbReference>
<dbReference type="GO" id="GO:0005829">
    <property type="term" value="C:cytosol"/>
    <property type="evidence" value="ECO:0007669"/>
    <property type="project" value="TreeGrafter"/>
</dbReference>
<feature type="domain" description="Metalloprotease TldD/E N-terminal" evidence="2">
    <location>
        <begin position="38"/>
        <end position="86"/>
    </location>
</feature>
<dbReference type="Pfam" id="PF19289">
    <property type="entry name" value="PmbA_TldD_3rd"/>
    <property type="match status" value="1"/>
</dbReference>